<comment type="caution">
    <text evidence="2">The sequence shown here is derived from an EMBL/GenBank/DDBJ whole genome shotgun (WGS) entry which is preliminary data.</text>
</comment>
<feature type="region of interest" description="Disordered" evidence="1">
    <location>
        <begin position="66"/>
        <end position="103"/>
    </location>
</feature>
<feature type="compositionally biased region" description="Basic and acidic residues" evidence="1">
    <location>
        <begin position="69"/>
        <end position="79"/>
    </location>
</feature>
<evidence type="ECO:0000256" key="1">
    <source>
        <dbReference type="SAM" id="MobiDB-lite"/>
    </source>
</evidence>
<proteinExistence type="predicted"/>
<evidence type="ECO:0000313" key="3">
    <source>
        <dbReference type="Proteomes" id="UP001500604"/>
    </source>
</evidence>
<dbReference type="EMBL" id="BAABFL010000470">
    <property type="protein sequence ID" value="GAA4652137.1"/>
    <property type="molecule type" value="Genomic_DNA"/>
</dbReference>
<reference evidence="3" key="1">
    <citation type="journal article" date="2019" name="Int. J. Syst. Evol. Microbiol.">
        <title>The Global Catalogue of Microorganisms (GCM) 10K type strain sequencing project: providing services to taxonomists for standard genome sequencing and annotation.</title>
        <authorList>
            <consortium name="The Broad Institute Genomics Platform"/>
            <consortium name="The Broad Institute Genome Sequencing Center for Infectious Disease"/>
            <person name="Wu L."/>
            <person name="Ma J."/>
        </authorList>
    </citation>
    <scope>NUCLEOTIDE SEQUENCE [LARGE SCALE GENOMIC DNA]</scope>
    <source>
        <strain evidence="3">JCM 17805</strain>
    </source>
</reference>
<keyword evidence="3" id="KW-1185">Reference proteome</keyword>
<dbReference type="Proteomes" id="UP001500604">
    <property type="component" value="Unassembled WGS sequence"/>
</dbReference>
<organism evidence="2 3">
    <name type="scientific">Kistimonas scapharcae</name>
    <dbReference type="NCBI Taxonomy" id="1036133"/>
    <lineage>
        <taxon>Bacteria</taxon>
        <taxon>Pseudomonadati</taxon>
        <taxon>Pseudomonadota</taxon>
        <taxon>Gammaproteobacteria</taxon>
        <taxon>Oceanospirillales</taxon>
        <taxon>Endozoicomonadaceae</taxon>
        <taxon>Kistimonas</taxon>
    </lineage>
</organism>
<accession>A0ABP8V8C5</accession>
<gene>
    <name evidence="2" type="ORF">GCM10023116_44210</name>
</gene>
<name>A0ABP8V8C5_9GAMM</name>
<protein>
    <submittedName>
        <fullName evidence="2">Uncharacterized protein</fullName>
    </submittedName>
</protein>
<evidence type="ECO:0000313" key="2">
    <source>
        <dbReference type="EMBL" id="GAA4652137.1"/>
    </source>
</evidence>
<sequence length="103" mass="11632">MISHAATAEHSGTTPDTNASRINHYYLVTWDPKSVANRKAFDERLSEQAGSLLKLWKAGKIENVYLDPKPTDREGKHIPESASSQLRNRPENPRAQVFSYKIP</sequence>